<dbReference type="Gene3D" id="3.40.30.10">
    <property type="entry name" value="Glutaredoxin"/>
    <property type="match status" value="1"/>
</dbReference>
<dbReference type="InterPro" id="IPR002109">
    <property type="entry name" value="Glutaredoxin"/>
</dbReference>
<dbReference type="AlphaFoldDB" id="A0A0L9TWQ2"/>
<evidence type="ECO:0000256" key="4">
    <source>
        <dbReference type="ARBA" id="ARBA00023284"/>
    </source>
</evidence>
<dbReference type="PROSITE" id="PS51354">
    <property type="entry name" value="GLUTAREDOXIN_2"/>
    <property type="match status" value="1"/>
</dbReference>
<dbReference type="GO" id="GO:0005737">
    <property type="term" value="C:cytoplasm"/>
    <property type="evidence" value="ECO:0007669"/>
    <property type="project" value="UniProtKB-SubCell"/>
</dbReference>
<dbReference type="OrthoDB" id="418495at2759"/>
<feature type="domain" description="Glutaredoxin" evidence="5">
    <location>
        <begin position="13"/>
        <end position="75"/>
    </location>
</feature>
<organism evidence="6 7">
    <name type="scientific">Phaseolus angularis</name>
    <name type="common">Azuki bean</name>
    <name type="synonym">Vigna angularis</name>
    <dbReference type="NCBI Taxonomy" id="3914"/>
    <lineage>
        <taxon>Eukaryota</taxon>
        <taxon>Viridiplantae</taxon>
        <taxon>Streptophyta</taxon>
        <taxon>Embryophyta</taxon>
        <taxon>Tracheophyta</taxon>
        <taxon>Spermatophyta</taxon>
        <taxon>Magnoliopsida</taxon>
        <taxon>eudicotyledons</taxon>
        <taxon>Gunneridae</taxon>
        <taxon>Pentapetalae</taxon>
        <taxon>rosids</taxon>
        <taxon>fabids</taxon>
        <taxon>Fabales</taxon>
        <taxon>Fabaceae</taxon>
        <taxon>Papilionoideae</taxon>
        <taxon>50 kb inversion clade</taxon>
        <taxon>NPAAA clade</taxon>
        <taxon>indigoferoid/millettioid clade</taxon>
        <taxon>Phaseoleae</taxon>
        <taxon>Vigna</taxon>
    </lineage>
</organism>
<evidence type="ECO:0000313" key="7">
    <source>
        <dbReference type="Proteomes" id="UP000053144"/>
    </source>
</evidence>
<evidence type="ECO:0000256" key="1">
    <source>
        <dbReference type="ARBA" id="ARBA00004496"/>
    </source>
</evidence>
<dbReference type="PRINTS" id="PR00160">
    <property type="entry name" value="GLUTAREDOXIN"/>
</dbReference>
<name>A0A0L9TWQ2_PHAAN</name>
<dbReference type="OMA" id="CENHIHE"/>
<keyword evidence="4" id="KW-0676">Redox-active center</keyword>
<gene>
    <name evidence="6" type="ORF">LR48_Vigan02g108600</name>
</gene>
<dbReference type="Gramene" id="KOM34936">
    <property type="protein sequence ID" value="KOM34936"/>
    <property type="gene ID" value="LR48_Vigan02g108600"/>
</dbReference>
<comment type="similarity">
    <text evidence="2">Belongs to the glutaredoxin family. CC-type subfamily.</text>
</comment>
<accession>A0A0L9TWQ2</accession>
<dbReference type="NCBIfam" id="TIGR02189">
    <property type="entry name" value="GlrX-like_plant"/>
    <property type="match status" value="1"/>
</dbReference>
<dbReference type="PANTHER" id="PTHR10168">
    <property type="entry name" value="GLUTAREDOXIN"/>
    <property type="match status" value="1"/>
</dbReference>
<comment type="subcellular location">
    <subcellularLocation>
        <location evidence="1">Cytoplasm</location>
    </subcellularLocation>
</comment>
<proteinExistence type="inferred from homology"/>
<dbReference type="STRING" id="3914.A0A0L9TWQ2"/>
<dbReference type="InterPro" id="IPR014025">
    <property type="entry name" value="Glutaredoxin_subgr"/>
</dbReference>
<dbReference type="InterPro" id="IPR036249">
    <property type="entry name" value="Thioredoxin-like_sf"/>
</dbReference>
<evidence type="ECO:0000256" key="2">
    <source>
        <dbReference type="ARBA" id="ARBA00007568"/>
    </source>
</evidence>
<dbReference type="InterPro" id="IPR011905">
    <property type="entry name" value="GlrX-like_pln_2"/>
</dbReference>
<dbReference type="CDD" id="cd03419">
    <property type="entry name" value="GRX_GRXh_1_2_like"/>
    <property type="match status" value="1"/>
</dbReference>
<protein>
    <recommendedName>
        <fullName evidence="5">Glutaredoxin domain-containing protein</fullName>
    </recommendedName>
</protein>
<dbReference type="EMBL" id="CM003372">
    <property type="protein sequence ID" value="KOM34936.1"/>
    <property type="molecule type" value="Genomic_DNA"/>
</dbReference>
<dbReference type="KEGG" id="var:108324611"/>
<evidence type="ECO:0000256" key="3">
    <source>
        <dbReference type="ARBA" id="ARBA00022490"/>
    </source>
</evidence>
<evidence type="ECO:0000259" key="5">
    <source>
        <dbReference type="Pfam" id="PF00462"/>
    </source>
</evidence>
<sequence>MDLLASLYADKPVVIFSKSTCSICHSVKALIRSFGANRTDIEVDKMANGEQIERALIQLGCRPTVPAVFIGQRFIGGADELIRLNVQNQLAQLLLSAGAIFLWRP</sequence>
<dbReference type="Proteomes" id="UP000053144">
    <property type="component" value="Chromosome 2"/>
</dbReference>
<keyword evidence="3" id="KW-0963">Cytoplasm</keyword>
<evidence type="ECO:0000313" key="6">
    <source>
        <dbReference type="EMBL" id="KOM34936.1"/>
    </source>
</evidence>
<dbReference type="SUPFAM" id="SSF52833">
    <property type="entry name" value="Thioredoxin-like"/>
    <property type="match status" value="1"/>
</dbReference>
<reference evidence="7" key="1">
    <citation type="journal article" date="2015" name="Proc. Natl. Acad. Sci. U.S.A.">
        <title>Genome sequencing of adzuki bean (Vigna angularis) provides insight into high starch and low fat accumulation and domestication.</title>
        <authorList>
            <person name="Yang K."/>
            <person name="Tian Z."/>
            <person name="Chen C."/>
            <person name="Luo L."/>
            <person name="Zhao B."/>
            <person name="Wang Z."/>
            <person name="Yu L."/>
            <person name="Li Y."/>
            <person name="Sun Y."/>
            <person name="Li W."/>
            <person name="Chen Y."/>
            <person name="Li Y."/>
            <person name="Zhang Y."/>
            <person name="Ai D."/>
            <person name="Zhao J."/>
            <person name="Shang C."/>
            <person name="Ma Y."/>
            <person name="Wu B."/>
            <person name="Wang M."/>
            <person name="Gao L."/>
            <person name="Sun D."/>
            <person name="Zhang P."/>
            <person name="Guo F."/>
            <person name="Wang W."/>
            <person name="Li Y."/>
            <person name="Wang J."/>
            <person name="Varshney R.K."/>
            <person name="Wang J."/>
            <person name="Ling H.Q."/>
            <person name="Wan P."/>
        </authorList>
    </citation>
    <scope>NUCLEOTIDE SEQUENCE</scope>
    <source>
        <strain evidence="7">cv. Jingnong 6</strain>
    </source>
</reference>
<dbReference type="Pfam" id="PF00462">
    <property type="entry name" value="Glutaredoxin"/>
    <property type="match status" value="1"/>
</dbReference>